<accession>A0A507AN34</accession>
<evidence type="ECO:0000256" key="3">
    <source>
        <dbReference type="ARBA" id="ARBA00023002"/>
    </source>
</evidence>
<dbReference type="Gene3D" id="3.40.50.720">
    <property type="entry name" value="NAD(P)-binding Rossmann-like Domain"/>
    <property type="match status" value="1"/>
</dbReference>
<evidence type="ECO:0000256" key="2">
    <source>
        <dbReference type="ARBA" id="ARBA00022857"/>
    </source>
</evidence>
<dbReference type="PROSITE" id="PS00061">
    <property type="entry name" value="ADH_SHORT"/>
    <property type="match status" value="1"/>
</dbReference>
<dbReference type="EMBL" id="SKBQ01000075">
    <property type="protein sequence ID" value="TPX08687.1"/>
    <property type="molecule type" value="Genomic_DNA"/>
</dbReference>
<protein>
    <submittedName>
        <fullName evidence="5">Uncharacterized protein</fullName>
    </submittedName>
</protein>
<dbReference type="PRINTS" id="PR00081">
    <property type="entry name" value="GDHRDH"/>
</dbReference>
<dbReference type="PANTHER" id="PTHR44229">
    <property type="entry name" value="15-HYDROXYPROSTAGLANDIN DEHYDROGENASE [NAD(+)]"/>
    <property type="match status" value="1"/>
</dbReference>
<dbReference type="RefSeq" id="XP_030990398.1">
    <property type="nucleotide sequence ID" value="XM_031144887.1"/>
</dbReference>
<dbReference type="Pfam" id="PF00106">
    <property type="entry name" value="adh_short"/>
    <property type="match status" value="1"/>
</dbReference>
<dbReference type="PRINTS" id="PR00080">
    <property type="entry name" value="SDRFAMILY"/>
</dbReference>
<evidence type="ECO:0000313" key="5">
    <source>
        <dbReference type="EMBL" id="TPX08687.1"/>
    </source>
</evidence>
<gene>
    <name evidence="5" type="ORF">E0L32_009876</name>
</gene>
<name>A0A507AN34_9PEZI</name>
<dbReference type="InterPro" id="IPR002347">
    <property type="entry name" value="SDR_fam"/>
</dbReference>
<dbReference type="InParanoid" id="A0A507AN34"/>
<keyword evidence="2" id="KW-0521">NADP</keyword>
<dbReference type="GO" id="GO:0016616">
    <property type="term" value="F:oxidoreductase activity, acting on the CH-OH group of donors, NAD or NADP as acceptor"/>
    <property type="evidence" value="ECO:0007669"/>
    <property type="project" value="TreeGrafter"/>
</dbReference>
<proteinExistence type="inferred from homology"/>
<dbReference type="SUPFAM" id="SSF51735">
    <property type="entry name" value="NAD(P)-binding Rossmann-fold domains"/>
    <property type="match status" value="1"/>
</dbReference>
<keyword evidence="6" id="KW-1185">Reference proteome</keyword>
<reference evidence="5 6" key="1">
    <citation type="submission" date="2019-06" db="EMBL/GenBank/DDBJ databases">
        <title>Draft genome sequence of the filamentous fungus Phialemoniopsis curvata isolated from diesel fuel.</title>
        <authorList>
            <person name="Varaljay V.A."/>
            <person name="Lyon W.J."/>
            <person name="Crouch A.L."/>
            <person name="Drake C.E."/>
            <person name="Hollomon J.M."/>
            <person name="Nadeau L.J."/>
            <person name="Nunn H.S."/>
            <person name="Stevenson B.S."/>
            <person name="Bojanowski C.L."/>
            <person name="Crookes-Goodson W.J."/>
        </authorList>
    </citation>
    <scope>NUCLEOTIDE SEQUENCE [LARGE SCALE GENOMIC DNA]</scope>
    <source>
        <strain evidence="5 6">D216</strain>
    </source>
</reference>
<dbReference type="GeneID" id="41977323"/>
<comment type="caution">
    <text evidence="5">The sequence shown here is derived from an EMBL/GenBank/DDBJ whole genome shotgun (WGS) entry which is preliminary data.</text>
</comment>
<dbReference type="PANTHER" id="PTHR44229:SF4">
    <property type="entry name" value="15-HYDROXYPROSTAGLANDIN DEHYDROGENASE [NAD(+)]"/>
    <property type="match status" value="1"/>
</dbReference>
<comment type="similarity">
    <text evidence="1 4">Belongs to the short-chain dehydrogenases/reductases (SDR) family.</text>
</comment>
<dbReference type="InterPro" id="IPR036291">
    <property type="entry name" value="NAD(P)-bd_dom_sf"/>
</dbReference>
<evidence type="ECO:0000256" key="4">
    <source>
        <dbReference type="RuleBase" id="RU000363"/>
    </source>
</evidence>
<dbReference type="STRING" id="1093900.A0A507AN34"/>
<evidence type="ECO:0000313" key="6">
    <source>
        <dbReference type="Proteomes" id="UP000319257"/>
    </source>
</evidence>
<evidence type="ECO:0000256" key="1">
    <source>
        <dbReference type="ARBA" id="ARBA00006484"/>
    </source>
</evidence>
<dbReference type="InterPro" id="IPR020904">
    <property type="entry name" value="Sc_DH/Rdtase_CS"/>
</dbReference>
<keyword evidence="3" id="KW-0560">Oxidoreductase</keyword>
<dbReference type="OrthoDB" id="37659at2759"/>
<dbReference type="Proteomes" id="UP000319257">
    <property type="component" value="Unassembled WGS sequence"/>
</dbReference>
<dbReference type="GO" id="GO:0005737">
    <property type="term" value="C:cytoplasm"/>
    <property type="evidence" value="ECO:0007669"/>
    <property type="project" value="TreeGrafter"/>
</dbReference>
<sequence length="262" mass="28711">MQVAIITGGGAGMGFAVAQRLAQEGWFTVIVDVNEYQGQKTVEKLGNNAVFKKANVTIYSEQSSVFEETFIEYGRVDFVFANAGIAGKADFYDIVNYWPPAAPSMTVQDVNLTGVVYSAYLAMHYMRRNTKPGGVLVMTASAASIYSSPDLPLYTAAKHGVLGLMRSMSERLRQDGIRVNCILPGAIRTTLHSADTWSQFGTRDFTPIEEVVGAIMDLVHDPNATGRAMEISAGEVFDRKQPEYCNDTMARIMRGISYEASE</sequence>
<organism evidence="5 6">
    <name type="scientific">Thyridium curvatum</name>
    <dbReference type="NCBI Taxonomy" id="1093900"/>
    <lineage>
        <taxon>Eukaryota</taxon>
        <taxon>Fungi</taxon>
        <taxon>Dikarya</taxon>
        <taxon>Ascomycota</taxon>
        <taxon>Pezizomycotina</taxon>
        <taxon>Sordariomycetes</taxon>
        <taxon>Sordariomycetidae</taxon>
        <taxon>Thyridiales</taxon>
        <taxon>Thyridiaceae</taxon>
        <taxon>Thyridium</taxon>
    </lineage>
</organism>
<dbReference type="AlphaFoldDB" id="A0A507AN34"/>